<sequence>MPRILVLLDVLTKERTIKMDRVTVSMHDIVITFEPHRPLVSNLVGLGRARQPEMMIRSIEYSYRHLHYKARWQIVRSPVAMPHCVVRICSADRRLSMKSVLAYFARTA</sequence>
<evidence type="ECO:0000313" key="2">
    <source>
        <dbReference type="Proteomes" id="UP000663193"/>
    </source>
</evidence>
<accession>A0A7U2I8I3</accession>
<organism evidence="1 2">
    <name type="scientific">Phaeosphaeria nodorum (strain SN15 / ATCC MYA-4574 / FGSC 10173)</name>
    <name type="common">Glume blotch fungus</name>
    <name type="synonym">Parastagonospora nodorum</name>
    <dbReference type="NCBI Taxonomy" id="321614"/>
    <lineage>
        <taxon>Eukaryota</taxon>
        <taxon>Fungi</taxon>
        <taxon>Dikarya</taxon>
        <taxon>Ascomycota</taxon>
        <taxon>Pezizomycotina</taxon>
        <taxon>Dothideomycetes</taxon>
        <taxon>Pleosporomycetidae</taxon>
        <taxon>Pleosporales</taxon>
        <taxon>Pleosporineae</taxon>
        <taxon>Phaeosphaeriaceae</taxon>
        <taxon>Parastagonospora</taxon>
    </lineage>
</organism>
<protein>
    <submittedName>
        <fullName evidence="1">Uncharacterized protein</fullName>
    </submittedName>
</protein>
<dbReference type="Proteomes" id="UP000663193">
    <property type="component" value="Chromosome 17"/>
</dbReference>
<gene>
    <name evidence="1" type="ORF">JI435_421580</name>
</gene>
<reference evidence="2" key="1">
    <citation type="journal article" date="2021" name="BMC Genomics">
        <title>Chromosome-level genome assembly and manually-curated proteome of model necrotroph Parastagonospora nodorum Sn15 reveals a genome-wide trove of candidate effector homologs, and redundancy of virulence-related functions within an accessory chromosome.</title>
        <authorList>
            <person name="Bertazzoni S."/>
            <person name="Jones D.A.B."/>
            <person name="Phan H.T."/>
            <person name="Tan K.-C."/>
            <person name="Hane J.K."/>
        </authorList>
    </citation>
    <scope>NUCLEOTIDE SEQUENCE [LARGE SCALE GENOMIC DNA]</scope>
    <source>
        <strain evidence="2">SN15 / ATCC MYA-4574 / FGSC 10173)</strain>
    </source>
</reference>
<dbReference type="AlphaFoldDB" id="A0A7U2I8I3"/>
<name>A0A7U2I8I3_PHANO</name>
<evidence type="ECO:0000313" key="1">
    <source>
        <dbReference type="EMBL" id="QRD04698.1"/>
    </source>
</evidence>
<proteinExistence type="predicted"/>
<dbReference type="EMBL" id="CP069039">
    <property type="protein sequence ID" value="QRD04698.1"/>
    <property type="molecule type" value="Genomic_DNA"/>
</dbReference>
<dbReference type="VEuPathDB" id="FungiDB:JI435_421580"/>
<keyword evidence="2" id="KW-1185">Reference proteome</keyword>